<organism evidence="3">
    <name type="scientific">Ceratitis capitata</name>
    <name type="common">Mediterranean fruit fly</name>
    <name type="synonym">Tephritis capitata</name>
    <dbReference type="NCBI Taxonomy" id="7213"/>
    <lineage>
        <taxon>Eukaryota</taxon>
        <taxon>Metazoa</taxon>
        <taxon>Ecdysozoa</taxon>
        <taxon>Arthropoda</taxon>
        <taxon>Hexapoda</taxon>
        <taxon>Insecta</taxon>
        <taxon>Pterygota</taxon>
        <taxon>Neoptera</taxon>
        <taxon>Endopterygota</taxon>
        <taxon>Diptera</taxon>
        <taxon>Brachycera</taxon>
        <taxon>Muscomorpha</taxon>
        <taxon>Tephritoidea</taxon>
        <taxon>Tephritidae</taxon>
        <taxon>Ceratitis</taxon>
        <taxon>Ceratitis</taxon>
    </lineage>
</organism>
<name>W8BDI3_CERCA</name>
<dbReference type="SMART" id="SM00331">
    <property type="entry name" value="PP2C_SIG"/>
    <property type="match status" value="1"/>
</dbReference>
<dbReference type="EMBL" id="GAMC01015352">
    <property type="protein sequence ID" value="JAB91203.1"/>
    <property type="molecule type" value="mRNA"/>
</dbReference>
<proteinExistence type="evidence at transcript level"/>
<protein>
    <submittedName>
        <fullName evidence="2">(Mediterranean fruit fly) hypothetical protein</fullName>
    </submittedName>
    <submittedName>
        <fullName evidence="3">Protein phosphatase 1F</fullName>
    </submittedName>
</protein>
<evidence type="ECO:0000313" key="3">
    <source>
        <dbReference type="EMBL" id="JAB91201.1"/>
    </source>
</evidence>
<dbReference type="InterPro" id="IPR015655">
    <property type="entry name" value="PP2C"/>
</dbReference>
<reference evidence="2" key="3">
    <citation type="submission" date="2020-11" db="EMBL/GenBank/DDBJ databases">
        <authorList>
            <person name="Whitehead M."/>
        </authorList>
    </citation>
    <scope>NUCLEOTIDE SEQUENCE</scope>
    <source>
        <strain evidence="2">EGII</strain>
    </source>
</reference>
<dbReference type="CDD" id="cd00143">
    <property type="entry name" value="PP2Cc"/>
    <property type="match status" value="1"/>
</dbReference>
<dbReference type="EMBL" id="GAMC01015354">
    <property type="protein sequence ID" value="JAB91201.1"/>
    <property type="molecule type" value="mRNA"/>
</dbReference>
<dbReference type="InterPro" id="IPR001932">
    <property type="entry name" value="PPM-type_phosphatase-like_dom"/>
</dbReference>
<dbReference type="Gene3D" id="3.60.40.10">
    <property type="entry name" value="PPM-type phosphatase domain"/>
    <property type="match status" value="1"/>
</dbReference>
<dbReference type="SMART" id="SM00332">
    <property type="entry name" value="PP2Cc"/>
    <property type="match status" value="1"/>
</dbReference>
<dbReference type="FunFam" id="3.60.40.10:FF:000165">
    <property type="entry name" value="protein phosphatase 1F"/>
    <property type="match status" value="1"/>
</dbReference>
<gene>
    <name evidence="3" type="primary">PPM1F</name>
    <name evidence="2" type="ORF">CCAP1982_LOCUS8282</name>
</gene>
<dbReference type="Pfam" id="PF00481">
    <property type="entry name" value="PP2C"/>
    <property type="match status" value="1"/>
</dbReference>
<accession>W8BDI3</accession>
<dbReference type="GO" id="GO:0004722">
    <property type="term" value="F:protein serine/threonine phosphatase activity"/>
    <property type="evidence" value="ECO:0007669"/>
    <property type="project" value="InterPro"/>
</dbReference>
<reference evidence="3" key="2">
    <citation type="journal article" date="2014" name="BMC Genomics">
        <title>A genomic perspective to assessing quality of mass-reared SIT flies used in Mediterranean fruit fly (Ceratitis capitata) eradication in California.</title>
        <authorList>
            <person name="Calla B."/>
            <person name="Hall B."/>
            <person name="Hou S."/>
            <person name="Geib S.M."/>
        </authorList>
    </citation>
    <scope>NUCLEOTIDE SEQUENCE</scope>
</reference>
<feature type="domain" description="PPM-type phosphatase" evidence="1">
    <location>
        <begin position="184"/>
        <end position="450"/>
    </location>
</feature>
<reference evidence="3" key="1">
    <citation type="submission" date="2013-07" db="EMBL/GenBank/DDBJ databases">
        <authorList>
            <person name="Geib S."/>
        </authorList>
    </citation>
    <scope>NUCLEOTIDE SEQUENCE</scope>
</reference>
<evidence type="ECO:0000313" key="4">
    <source>
        <dbReference type="Proteomes" id="UP000606786"/>
    </source>
</evidence>
<dbReference type="SUPFAM" id="SSF81606">
    <property type="entry name" value="PP2C-like"/>
    <property type="match status" value="1"/>
</dbReference>
<dbReference type="PANTHER" id="PTHR47992">
    <property type="entry name" value="PROTEIN PHOSPHATASE"/>
    <property type="match status" value="1"/>
</dbReference>
<dbReference type="EMBL" id="CAJHJT010000012">
    <property type="protein sequence ID" value="CAD6999759.1"/>
    <property type="molecule type" value="Genomic_DNA"/>
</dbReference>
<dbReference type="PROSITE" id="PS51746">
    <property type="entry name" value="PPM_2"/>
    <property type="match status" value="1"/>
</dbReference>
<evidence type="ECO:0000313" key="2">
    <source>
        <dbReference type="EMBL" id="CAD6999759.1"/>
    </source>
</evidence>
<dbReference type="OrthoDB" id="416093at2759"/>
<dbReference type="AlphaFoldDB" id="W8BDI3"/>
<sequence length="463" mass="51974">MSEKESVSEHNASQPDECIRLREFKDFLRELVLEAVNNASNTGEMTRVCISRSSNETYPVYSQEVSSEIIMTVWNQLQLKRCPRYFQLSILRNVFKESEQGLCNAKECEFSLAKKDENVQRDTEMVYDLVKLQKYVVNNLEKFLTRLTDNTEVSNLPNYADTEALCADGAKCNCNAVASATPTVYTSGHIKNKPRKMEDRHVCLERFSEIYQLNSKYSFYGVYDGHSGPLAASYAACQLPYILAESLKTKINDTYDIKDYREAFEHAFLQTDKMFTQKNISSGTTAVCILLSNPVPPANGHLYVAWVGDSKALLVSPTVSLQLVKSHKPDAPDERKRIEMTEGGGTVMYVQGQWRVNGILNVSRSIGDYSVAPAIAEPDFVDITLTAAHDFVVLGTDGLFDHVSEAKIVETIYKSLADAEQKIENIPKTLIELAKDGDSQDNITVVIVFLKQRSDIVQNFKNA</sequence>
<dbReference type="InterPro" id="IPR036457">
    <property type="entry name" value="PPM-type-like_dom_sf"/>
</dbReference>
<keyword evidence="4" id="KW-1185">Reference proteome</keyword>
<dbReference type="Proteomes" id="UP000606786">
    <property type="component" value="Unassembled WGS sequence"/>
</dbReference>
<evidence type="ECO:0000259" key="1">
    <source>
        <dbReference type="PROSITE" id="PS51746"/>
    </source>
</evidence>